<dbReference type="SUPFAM" id="SSF52540">
    <property type="entry name" value="P-loop containing nucleoside triphosphate hydrolases"/>
    <property type="match status" value="1"/>
</dbReference>
<dbReference type="Proteomes" id="UP001549122">
    <property type="component" value="Unassembled WGS sequence"/>
</dbReference>
<evidence type="ECO:0000313" key="7">
    <source>
        <dbReference type="Proteomes" id="UP001549122"/>
    </source>
</evidence>
<dbReference type="RefSeq" id="WP_354366192.1">
    <property type="nucleotide sequence ID" value="NZ_JBEPLO010000034.1"/>
</dbReference>
<comment type="caution">
    <text evidence="6">The sequence shown here is derived from an EMBL/GenBank/DDBJ whole genome shotgun (WGS) entry which is preliminary data.</text>
</comment>
<reference evidence="6 7" key="1">
    <citation type="submission" date="2024-06" db="EMBL/GenBank/DDBJ databases">
        <title>Genomic Encyclopedia of Type Strains, Phase IV (KMG-IV): sequencing the most valuable type-strain genomes for metagenomic binning, comparative biology and taxonomic classification.</title>
        <authorList>
            <person name="Goeker M."/>
        </authorList>
    </citation>
    <scope>NUCLEOTIDE SEQUENCE [LARGE SCALE GENOMIC DNA]</scope>
    <source>
        <strain evidence="6 7">DSM 28303</strain>
    </source>
</reference>
<evidence type="ECO:0000256" key="4">
    <source>
        <dbReference type="ARBA" id="ARBA00022840"/>
    </source>
</evidence>
<dbReference type="PANTHER" id="PTHR42711">
    <property type="entry name" value="ABC TRANSPORTER ATP-BINDING PROTEIN"/>
    <property type="match status" value="1"/>
</dbReference>
<evidence type="ECO:0000256" key="3">
    <source>
        <dbReference type="ARBA" id="ARBA00022741"/>
    </source>
</evidence>
<dbReference type="InterPro" id="IPR027417">
    <property type="entry name" value="P-loop_NTPase"/>
</dbReference>
<gene>
    <name evidence="6" type="ORF">ABID29_002252</name>
</gene>
<organism evidence="6 7">
    <name type="scientific">Streptococcus rupicaprae</name>
    <dbReference type="NCBI Taxonomy" id="759619"/>
    <lineage>
        <taxon>Bacteria</taxon>
        <taxon>Bacillati</taxon>
        <taxon>Bacillota</taxon>
        <taxon>Bacilli</taxon>
        <taxon>Lactobacillales</taxon>
        <taxon>Streptococcaceae</taxon>
        <taxon>Streptococcus</taxon>
    </lineage>
</organism>
<dbReference type="PANTHER" id="PTHR42711:SF5">
    <property type="entry name" value="ABC TRANSPORTER ATP-BINDING PROTEIN NATA"/>
    <property type="match status" value="1"/>
</dbReference>
<dbReference type="PROSITE" id="PS50893">
    <property type="entry name" value="ABC_TRANSPORTER_2"/>
    <property type="match status" value="1"/>
</dbReference>
<name>A0ABV2FKL2_9STRE</name>
<evidence type="ECO:0000313" key="6">
    <source>
        <dbReference type="EMBL" id="MET3559103.1"/>
    </source>
</evidence>
<evidence type="ECO:0000256" key="2">
    <source>
        <dbReference type="ARBA" id="ARBA00022448"/>
    </source>
</evidence>
<dbReference type="InterPro" id="IPR003593">
    <property type="entry name" value="AAA+_ATPase"/>
</dbReference>
<proteinExistence type="inferred from homology"/>
<dbReference type="Pfam" id="PF00005">
    <property type="entry name" value="ABC_tran"/>
    <property type="match status" value="1"/>
</dbReference>
<feature type="domain" description="ABC transporter" evidence="5">
    <location>
        <begin position="5"/>
        <end position="247"/>
    </location>
</feature>
<keyword evidence="2" id="KW-0813">Transport</keyword>
<dbReference type="SMART" id="SM00382">
    <property type="entry name" value="AAA"/>
    <property type="match status" value="1"/>
</dbReference>
<dbReference type="PROSITE" id="PS00211">
    <property type="entry name" value="ABC_TRANSPORTER_1"/>
    <property type="match status" value="1"/>
</dbReference>
<keyword evidence="7" id="KW-1185">Reference proteome</keyword>
<dbReference type="InterPro" id="IPR003439">
    <property type="entry name" value="ABC_transporter-like_ATP-bd"/>
</dbReference>
<dbReference type="InterPro" id="IPR017871">
    <property type="entry name" value="ABC_transporter-like_CS"/>
</dbReference>
<keyword evidence="4 6" id="KW-0067">ATP-binding</keyword>
<sequence>MESIIKVENLSRTYGTESGFFKKESRIVKAVKEVSFDVKRGEIFGLLGQNGAGKSTIIKILSTMLLPTSGQVSILGYDVFKDEAKIRERINFVFGGERSLYYRLTAEDNLFYFADLYKISRKEQRPLVSELLDLVGLGKVANRRVETFSKGMKQRLQIARALLNDPEIIFLDEPSIGLDPVGAMELRQLIKEMAARGKTVLLTTHYMAEAEELCDRIAIINKGQLITCGTLGELASLITDVEREAILAKKLNQQEQLEVTLEDIYIALVERG</sequence>
<dbReference type="GO" id="GO:0005524">
    <property type="term" value="F:ATP binding"/>
    <property type="evidence" value="ECO:0007669"/>
    <property type="project" value="UniProtKB-KW"/>
</dbReference>
<evidence type="ECO:0000259" key="5">
    <source>
        <dbReference type="PROSITE" id="PS50893"/>
    </source>
</evidence>
<comment type="similarity">
    <text evidence="1">Belongs to the ABC transporter superfamily.</text>
</comment>
<dbReference type="InterPro" id="IPR050763">
    <property type="entry name" value="ABC_transporter_ATP-binding"/>
</dbReference>
<keyword evidence="3" id="KW-0547">Nucleotide-binding</keyword>
<accession>A0ABV2FKL2</accession>
<evidence type="ECO:0000256" key="1">
    <source>
        <dbReference type="ARBA" id="ARBA00005417"/>
    </source>
</evidence>
<dbReference type="EMBL" id="JBEPLO010000034">
    <property type="protein sequence ID" value="MET3559103.1"/>
    <property type="molecule type" value="Genomic_DNA"/>
</dbReference>
<protein>
    <submittedName>
        <fullName evidence="6">ABC-2 type transport system ATP-binding protein</fullName>
    </submittedName>
</protein>
<dbReference type="Gene3D" id="3.40.50.300">
    <property type="entry name" value="P-loop containing nucleotide triphosphate hydrolases"/>
    <property type="match status" value="1"/>
</dbReference>